<keyword evidence="1" id="KW-0732">Signal</keyword>
<accession>A0AAV4SVW4</accession>
<dbReference type="PROSITE" id="PS51257">
    <property type="entry name" value="PROKAR_LIPOPROTEIN"/>
    <property type="match status" value="1"/>
</dbReference>
<keyword evidence="3" id="KW-1185">Reference proteome</keyword>
<comment type="caution">
    <text evidence="2">The sequence shown here is derived from an EMBL/GenBank/DDBJ whole genome shotgun (WGS) entry which is preliminary data.</text>
</comment>
<protein>
    <submittedName>
        <fullName evidence="2">Uncharacterized protein</fullName>
    </submittedName>
</protein>
<reference evidence="2 3" key="1">
    <citation type="submission" date="2021-06" db="EMBL/GenBank/DDBJ databases">
        <title>Caerostris darwini draft genome.</title>
        <authorList>
            <person name="Kono N."/>
            <person name="Arakawa K."/>
        </authorList>
    </citation>
    <scope>NUCLEOTIDE SEQUENCE [LARGE SCALE GENOMIC DNA]</scope>
</reference>
<evidence type="ECO:0000313" key="2">
    <source>
        <dbReference type="EMBL" id="GIY37281.1"/>
    </source>
</evidence>
<sequence length="107" mass="11827">MRVILISWLSVLVLMVSCQQDLPLWSGQAISKELLRPYLLEPASSSSEDSSDYEAPKASYTTRQVANGLKKRVGESETTTDPSVISRGFDLYHTIPSDGFRFEGTLG</sequence>
<name>A0AAV4SVW4_9ARAC</name>
<proteinExistence type="predicted"/>
<dbReference type="Proteomes" id="UP001054837">
    <property type="component" value="Unassembled WGS sequence"/>
</dbReference>
<feature type="chain" id="PRO_5043831372" evidence="1">
    <location>
        <begin position="19"/>
        <end position="107"/>
    </location>
</feature>
<organism evidence="2 3">
    <name type="scientific">Caerostris darwini</name>
    <dbReference type="NCBI Taxonomy" id="1538125"/>
    <lineage>
        <taxon>Eukaryota</taxon>
        <taxon>Metazoa</taxon>
        <taxon>Ecdysozoa</taxon>
        <taxon>Arthropoda</taxon>
        <taxon>Chelicerata</taxon>
        <taxon>Arachnida</taxon>
        <taxon>Araneae</taxon>
        <taxon>Araneomorphae</taxon>
        <taxon>Entelegynae</taxon>
        <taxon>Araneoidea</taxon>
        <taxon>Araneidae</taxon>
        <taxon>Caerostris</taxon>
    </lineage>
</organism>
<evidence type="ECO:0000256" key="1">
    <source>
        <dbReference type="SAM" id="SignalP"/>
    </source>
</evidence>
<evidence type="ECO:0000313" key="3">
    <source>
        <dbReference type="Proteomes" id="UP001054837"/>
    </source>
</evidence>
<gene>
    <name evidence="2" type="primary">AVEN_117790_1</name>
    <name evidence="2" type="ORF">CDAR_261411</name>
</gene>
<dbReference type="AlphaFoldDB" id="A0AAV4SVW4"/>
<feature type="signal peptide" evidence="1">
    <location>
        <begin position="1"/>
        <end position="18"/>
    </location>
</feature>
<dbReference type="EMBL" id="BPLQ01008434">
    <property type="protein sequence ID" value="GIY37281.1"/>
    <property type="molecule type" value="Genomic_DNA"/>
</dbReference>